<feature type="non-terminal residue" evidence="2">
    <location>
        <position position="54"/>
    </location>
</feature>
<proteinExistence type="predicted"/>
<sequence>GQRGKMAALEGTERSGIGDQASRPLLPGLLSKTSTTPMKRSPKQSRICSTVKEL</sequence>
<evidence type="ECO:0000313" key="3">
    <source>
        <dbReference type="Proteomes" id="UP001066276"/>
    </source>
</evidence>
<feature type="compositionally biased region" description="Polar residues" evidence="1">
    <location>
        <begin position="31"/>
        <end position="48"/>
    </location>
</feature>
<evidence type="ECO:0000256" key="1">
    <source>
        <dbReference type="SAM" id="MobiDB-lite"/>
    </source>
</evidence>
<name>A0AAV7PZH7_PLEWA</name>
<keyword evidence="3" id="KW-1185">Reference proteome</keyword>
<dbReference type="Proteomes" id="UP001066276">
    <property type="component" value="Chromosome 7"/>
</dbReference>
<protein>
    <submittedName>
        <fullName evidence="2">Uncharacterized protein</fullName>
    </submittedName>
</protein>
<comment type="caution">
    <text evidence="2">The sequence shown here is derived from an EMBL/GenBank/DDBJ whole genome shotgun (WGS) entry which is preliminary data.</text>
</comment>
<dbReference type="AlphaFoldDB" id="A0AAV7PZH7"/>
<accession>A0AAV7PZH7</accession>
<dbReference type="EMBL" id="JANPWB010000011">
    <property type="protein sequence ID" value="KAJ1131120.1"/>
    <property type="molecule type" value="Genomic_DNA"/>
</dbReference>
<feature type="region of interest" description="Disordered" evidence="1">
    <location>
        <begin position="1"/>
        <end position="54"/>
    </location>
</feature>
<reference evidence="2" key="1">
    <citation type="journal article" date="2022" name="bioRxiv">
        <title>Sequencing and chromosome-scale assembly of the giantPleurodeles waltlgenome.</title>
        <authorList>
            <person name="Brown T."/>
            <person name="Elewa A."/>
            <person name="Iarovenko S."/>
            <person name="Subramanian E."/>
            <person name="Araus A.J."/>
            <person name="Petzold A."/>
            <person name="Susuki M."/>
            <person name="Suzuki K.-i.T."/>
            <person name="Hayashi T."/>
            <person name="Toyoda A."/>
            <person name="Oliveira C."/>
            <person name="Osipova E."/>
            <person name="Leigh N.D."/>
            <person name="Simon A."/>
            <person name="Yun M.H."/>
        </authorList>
    </citation>
    <scope>NUCLEOTIDE SEQUENCE</scope>
    <source>
        <strain evidence="2">20211129_DDA</strain>
        <tissue evidence="2">Liver</tissue>
    </source>
</reference>
<feature type="non-terminal residue" evidence="2">
    <location>
        <position position="1"/>
    </location>
</feature>
<evidence type="ECO:0000313" key="2">
    <source>
        <dbReference type="EMBL" id="KAJ1131120.1"/>
    </source>
</evidence>
<gene>
    <name evidence="2" type="ORF">NDU88_009463</name>
</gene>
<organism evidence="2 3">
    <name type="scientific">Pleurodeles waltl</name>
    <name type="common">Iberian ribbed newt</name>
    <dbReference type="NCBI Taxonomy" id="8319"/>
    <lineage>
        <taxon>Eukaryota</taxon>
        <taxon>Metazoa</taxon>
        <taxon>Chordata</taxon>
        <taxon>Craniata</taxon>
        <taxon>Vertebrata</taxon>
        <taxon>Euteleostomi</taxon>
        <taxon>Amphibia</taxon>
        <taxon>Batrachia</taxon>
        <taxon>Caudata</taxon>
        <taxon>Salamandroidea</taxon>
        <taxon>Salamandridae</taxon>
        <taxon>Pleurodelinae</taxon>
        <taxon>Pleurodeles</taxon>
    </lineage>
</organism>